<name>A0A815SB55_9BILA</name>
<evidence type="ECO:0000313" key="7">
    <source>
        <dbReference type="EMBL" id="CAF1487841.1"/>
    </source>
</evidence>
<feature type="compositionally biased region" description="Polar residues" evidence="4">
    <location>
        <begin position="38"/>
        <end position="55"/>
    </location>
</feature>
<feature type="region of interest" description="Disordered" evidence="4">
    <location>
        <begin position="323"/>
        <end position="346"/>
    </location>
</feature>
<dbReference type="Proteomes" id="UP000663855">
    <property type="component" value="Unassembled WGS sequence"/>
</dbReference>
<dbReference type="InterPro" id="IPR012337">
    <property type="entry name" value="RNaseH-like_sf"/>
</dbReference>
<dbReference type="Gene3D" id="3.30.420.10">
    <property type="entry name" value="Ribonuclease H-like superfamily/Ribonuclease H"/>
    <property type="match status" value="1"/>
</dbReference>
<dbReference type="EMBL" id="CAJOBH010000344">
    <property type="protein sequence ID" value="CAF3783659.1"/>
    <property type="molecule type" value="Genomic_DNA"/>
</dbReference>
<dbReference type="InterPro" id="IPR013520">
    <property type="entry name" value="Ribonucl_H"/>
</dbReference>
<feature type="domain" description="Exonuclease" evidence="5">
    <location>
        <begin position="121"/>
        <end position="308"/>
    </location>
</feature>
<dbReference type="EMBL" id="CAJNRE010013682">
    <property type="protein sequence ID" value="CAF2120237.1"/>
    <property type="molecule type" value="Genomic_DNA"/>
</dbReference>
<dbReference type="EMBL" id="CAJOBI010003132">
    <property type="protein sequence ID" value="CAF3957416.1"/>
    <property type="molecule type" value="Genomic_DNA"/>
</dbReference>
<evidence type="ECO:0000256" key="4">
    <source>
        <dbReference type="SAM" id="MobiDB-lite"/>
    </source>
</evidence>
<dbReference type="Proteomes" id="UP000681967">
    <property type="component" value="Unassembled WGS sequence"/>
</dbReference>
<dbReference type="PANTHER" id="PTHR23044">
    <property type="entry name" value="3'-5' EXONUCLEASE ERI1-RELATED"/>
    <property type="match status" value="1"/>
</dbReference>
<keyword evidence="2" id="KW-0378">Hydrolase</keyword>
<dbReference type="InterPro" id="IPR051274">
    <property type="entry name" value="3-5_Exoribonuclease"/>
</dbReference>
<organism evidence="7 11">
    <name type="scientific">Rotaria magnacalcarata</name>
    <dbReference type="NCBI Taxonomy" id="392030"/>
    <lineage>
        <taxon>Eukaryota</taxon>
        <taxon>Metazoa</taxon>
        <taxon>Spiralia</taxon>
        <taxon>Gnathifera</taxon>
        <taxon>Rotifera</taxon>
        <taxon>Eurotatoria</taxon>
        <taxon>Bdelloidea</taxon>
        <taxon>Philodinida</taxon>
        <taxon>Philodinidae</taxon>
        <taxon>Rotaria</taxon>
    </lineage>
</organism>
<dbReference type="Pfam" id="PF00929">
    <property type="entry name" value="RNase_T"/>
    <property type="match status" value="1"/>
</dbReference>
<reference evidence="7" key="1">
    <citation type="submission" date="2021-02" db="EMBL/GenBank/DDBJ databases">
        <authorList>
            <person name="Nowell W R."/>
        </authorList>
    </citation>
    <scope>NUCLEOTIDE SEQUENCE</scope>
</reference>
<evidence type="ECO:0000256" key="2">
    <source>
        <dbReference type="ARBA" id="ARBA00022801"/>
    </source>
</evidence>
<dbReference type="SMART" id="SM00479">
    <property type="entry name" value="EXOIII"/>
    <property type="match status" value="1"/>
</dbReference>
<dbReference type="CDD" id="cd06133">
    <property type="entry name" value="ERI-1_3'hExo_like"/>
    <property type="match status" value="1"/>
</dbReference>
<dbReference type="EMBL" id="CAJNOV010010543">
    <property type="protein sequence ID" value="CAF1410823.1"/>
    <property type="molecule type" value="Genomic_DNA"/>
</dbReference>
<sequence length="346" mass="39708">MASSSTKIDSNLLKNHTSDPDRIKITKTNLCFAEEQRLPNSKSHASKTSTKNPVSQKSLNKFCNRVHQMTPEALNEQLKRRKLSTSGELDILQHRLKHHYKLELTFGCENPTTMIEQPFQYIAVLDFEATCEEKPDNDYKNEVIEFPIVLIDVKQQIIIDKFQSYCRPTLKPILSTFCTQLTGIKQHQVDNAPTFVEVLHNVEKWLNERNLLSTSNGHKLAFATDGPWDFTKFLQVQCRLSSIAYPQWAEEWIDIRKEFSRFYSVRRGGIEKMLHRLGFTFDGRPHSGIDDSINIARITLELLKDACVLSFNDGIRTSGPKATTITDKKAAPNEKDEEEDSIIFTD</sequence>
<proteinExistence type="predicted"/>
<dbReference type="SUPFAM" id="SSF53098">
    <property type="entry name" value="Ribonuclease H-like"/>
    <property type="match status" value="1"/>
</dbReference>
<keyword evidence="3" id="KW-0269">Exonuclease</keyword>
<keyword evidence="1" id="KW-0540">Nuclease</keyword>
<dbReference type="InterPro" id="IPR036397">
    <property type="entry name" value="RNaseH_sf"/>
</dbReference>
<dbReference type="Proteomes" id="UP000663834">
    <property type="component" value="Unassembled WGS sequence"/>
</dbReference>
<protein>
    <recommendedName>
        <fullName evidence="5">Exonuclease domain-containing protein</fullName>
    </recommendedName>
</protein>
<evidence type="ECO:0000313" key="6">
    <source>
        <dbReference type="EMBL" id="CAF1410823.1"/>
    </source>
</evidence>
<dbReference type="OrthoDB" id="448399at2759"/>
<evidence type="ECO:0000256" key="3">
    <source>
        <dbReference type="ARBA" id="ARBA00022839"/>
    </source>
</evidence>
<evidence type="ECO:0000313" key="9">
    <source>
        <dbReference type="EMBL" id="CAF3783659.1"/>
    </source>
</evidence>
<evidence type="ECO:0000313" key="11">
    <source>
        <dbReference type="Proteomes" id="UP000663834"/>
    </source>
</evidence>
<accession>A0A815SB55</accession>
<dbReference type="FunFam" id="3.30.420.10:FF:000034">
    <property type="entry name" value="3'-5' exoribonuclease 1"/>
    <property type="match status" value="1"/>
</dbReference>
<evidence type="ECO:0000259" key="5">
    <source>
        <dbReference type="SMART" id="SM00479"/>
    </source>
</evidence>
<evidence type="ECO:0000313" key="8">
    <source>
        <dbReference type="EMBL" id="CAF2120237.1"/>
    </source>
</evidence>
<dbReference type="GO" id="GO:0000175">
    <property type="term" value="F:3'-5'-RNA exonuclease activity"/>
    <property type="evidence" value="ECO:0007669"/>
    <property type="project" value="InterPro"/>
</dbReference>
<dbReference type="Proteomes" id="UP000676336">
    <property type="component" value="Unassembled WGS sequence"/>
</dbReference>
<dbReference type="EMBL" id="CAJNOW010006514">
    <property type="protein sequence ID" value="CAF1487841.1"/>
    <property type="molecule type" value="Genomic_DNA"/>
</dbReference>
<evidence type="ECO:0000313" key="10">
    <source>
        <dbReference type="EMBL" id="CAF3957416.1"/>
    </source>
</evidence>
<dbReference type="InterPro" id="IPR036361">
    <property type="entry name" value="SAP_dom_sf"/>
</dbReference>
<dbReference type="Gene3D" id="1.10.720.30">
    <property type="entry name" value="SAP domain"/>
    <property type="match status" value="1"/>
</dbReference>
<dbReference type="AlphaFoldDB" id="A0A815SB55"/>
<feature type="region of interest" description="Disordered" evidence="4">
    <location>
        <begin position="36"/>
        <end position="55"/>
    </location>
</feature>
<dbReference type="InterPro" id="IPR047201">
    <property type="entry name" value="ERI-1_3'hExo-like"/>
</dbReference>
<feature type="compositionally biased region" description="Acidic residues" evidence="4">
    <location>
        <begin position="335"/>
        <end position="346"/>
    </location>
</feature>
<dbReference type="PANTHER" id="PTHR23044:SF61">
    <property type="entry name" value="3'-5' EXORIBONUCLEASE 1-RELATED"/>
    <property type="match status" value="1"/>
</dbReference>
<dbReference type="GO" id="GO:0003676">
    <property type="term" value="F:nucleic acid binding"/>
    <property type="evidence" value="ECO:0007669"/>
    <property type="project" value="InterPro"/>
</dbReference>
<gene>
    <name evidence="9" type="ORF">BYL167_LOCUS2069</name>
    <name evidence="6" type="ORF">CJN711_LOCUS22495</name>
    <name evidence="7" type="ORF">KQP761_LOCUS13930</name>
    <name evidence="8" type="ORF">MBJ925_LOCUS25767</name>
    <name evidence="10" type="ORF">SMN809_LOCUS9598</name>
</gene>
<evidence type="ECO:0000256" key="1">
    <source>
        <dbReference type="ARBA" id="ARBA00022722"/>
    </source>
</evidence>
<comment type="caution">
    <text evidence="7">The sequence shown here is derived from an EMBL/GenBank/DDBJ whole genome shotgun (WGS) entry which is preliminary data.</text>
</comment>
<dbReference type="Proteomes" id="UP000663824">
    <property type="component" value="Unassembled WGS sequence"/>
</dbReference>